<dbReference type="SUPFAM" id="SSF51905">
    <property type="entry name" value="FAD/NAD(P)-binding domain"/>
    <property type="match status" value="1"/>
</dbReference>
<keyword evidence="2" id="KW-0560">Oxidoreductase</keyword>
<dbReference type="PANTHER" id="PTHR13847">
    <property type="entry name" value="SARCOSINE DEHYDROGENASE-RELATED"/>
    <property type="match status" value="1"/>
</dbReference>
<dbReference type="InterPro" id="IPR006076">
    <property type="entry name" value="FAD-dep_OxRdtase"/>
</dbReference>
<comment type="similarity">
    <text evidence="1">Belongs to the DadA oxidoreductase family.</text>
</comment>
<protein>
    <submittedName>
        <fullName evidence="4">D-amino acid dehydrogenase</fullName>
    </submittedName>
</protein>
<dbReference type="Proteomes" id="UP001500518">
    <property type="component" value="Unassembled WGS sequence"/>
</dbReference>
<dbReference type="EMBL" id="BAABHV010000021">
    <property type="protein sequence ID" value="GAA5059166.1"/>
    <property type="molecule type" value="Genomic_DNA"/>
</dbReference>
<feature type="domain" description="FAD dependent oxidoreductase" evidence="3">
    <location>
        <begin position="2"/>
        <end position="368"/>
    </location>
</feature>
<dbReference type="Gene3D" id="3.30.9.10">
    <property type="entry name" value="D-Amino Acid Oxidase, subunit A, domain 2"/>
    <property type="match status" value="1"/>
</dbReference>
<gene>
    <name evidence="4" type="ORF">GCM10023208_26190</name>
</gene>
<dbReference type="Pfam" id="PF01266">
    <property type="entry name" value="DAO"/>
    <property type="match status" value="1"/>
</dbReference>
<evidence type="ECO:0000259" key="3">
    <source>
        <dbReference type="Pfam" id="PF01266"/>
    </source>
</evidence>
<accession>A0ABP9KMK3</accession>
<organism evidence="4 5">
    <name type="scientific">Erythrobacter westpacificensis</name>
    <dbReference type="NCBI Taxonomy" id="1055231"/>
    <lineage>
        <taxon>Bacteria</taxon>
        <taxon>Pseudomonadati</taxon>
        <taxon>Pseudomonadota</taxon>
        <taxon>Alphaproteobacteria</taxon>
        <taxon>Sphingomonadales</taxon>
        <taxon>Erythrobacteraceae</taxon>
        <taxon>Erythrobacter/Porphyrobacter group</taxon>
        <taxon>Erythrobacter</taxon>
    </lineage>
</organism>
<evidence type="ECO:0000313" key="5">
    <source>
        <dbReference type="Proteomes" id="UP001500518"/>
    </source>
</evidence>
<name>A0ABP9KMK3_9SPHN</name>
<comment type="caution">
    <text evidence="4">The sequence shown here is derived from an EMBL/GenBank/DDBJ whole genome shotgun (WGS) entry which is preliminary data.</text>
</comment>
<keyword evidence="5" id="KW-1185">Reference proteome</keyword>
<dbReference type="InterPro" id="IPR036188">
    <property type="entry name" value="FAD/NAD-bd_sf"/>
</dbReference>
<sequence>MERNHDVALGASLGNGKQLSYSHTNALGSPKMIPKIPGLLLGLDDSFRLSLRPELRFVEWLLRFMGNSTGPAYRRNTLQTLALANESRRAIDRLLERHLIEFDRRKVGKLVLLRGRKEVQAARASMELKQKAGLRQNLLSAGEAAEIEPALVQSSDPLTAALYAPDDETGDCNLFASELSALICREYGVGVLTGREAVSLERKAGDTRVRLDTGEILSADQVVIASGYCASQLLAPLGHKLPITPMKGYSFTAPIGNAPPQVSITDSKRRIVFTRAGDRLLVAGIAEIGRLNASVDPARLESMKRSARQSLPEAADYSKVDAGWAGFRPMTPNSQPIIRQLEPGIAVNAGHGMLGWTLAMGSADRLSQAVAQH</sequence>
<evidence type="ECO:0000313" key="4">
    <source>
        <dbReference type="EMBL" id="GAA5059166.1"/>
    </source>
</evidence>
<evidence type="ECO:0000256" key="2">
    <source>
        <dbReference type="ARBA" id="ARBA00023002"/>
    </source>
</evidence>
<dbReference type="Gene3D" id="3.50.50.60">
    <property type="entry name" value="FAD/NAD(P)-binding domain"/>
    <property type="match status" value="1"/>
</dbReference>
<dbReference type="PANTHER" id="PTHR13847:SF280">
    <property type="entry name" value="D-AMINO ACID DEHYDROGENASE"/>
    <property type="match status" value="1"/>
</dbReference>
<dbReference type="SUPFAM" id="SSF54373">
    <property type="entry name" value="FAD-linked reductases, C-terminal domain"/>
    <property type="match status" value="1"/>
</dbReference>
<proteinExistence type="inferred from homology"/>
<evidence type="ECO:0000256" key="1">
    <source>
        <dbReference type="ARBA" id="ARBA00009410"/>
    </source>
</evidence>
<reference evidence="5" key="1">
    <citation type="journal article" date="2019" name="Int. J. Syst. Evol. Microbiol.">
        <title>The Global Catalogue of Microorganisms (GCM) 10K type strain sequencing project: providing services to taxonomists for standard genome sequencing and annotation.</title>
        <authorList>
            <consortium name="The Broad Institute Genomics Platform"/>
            <consortium name="The Broad Institute Genome Sequencing Center for Infectious Disease"/>
            <person name="Wu L."/>
            <person name="Ma J."/>
        </authorList>
    </citation>
    <scope>NUCLEOTIDE SEQUENCE [LARGE SCALE GENOMIC DNA]</scope>
    <source>
        <strain evidence="5">JCM 18014</strain>
    </source>
</reference>